<sequence length="1097" mass="122055">MAGNRAIFDRAMEQSREAARLNKWDEALKAIIRALQEFPNDTDARISAAVALFHANKLDRALQLFEDLRAADRQNPFFLSYIARAQARQGDSKAVESYRELAELHLTQQHPMQAIEALRELLRLKPAASAQRAQLAHLYEEAGGIREAAAEHLTLARELLEQQQLDLAAEAAETVLRLDPQSREARDLIVTIRDAMARSAGLEAKPGAEPGGGQAAPTPEARRSRSGVTGILRTQQFSIEKLVEQAQKKQEAGAIDEAARLYEEALAAGLSRADVLYSLGLIYQERGDHRLATNVLTRAAADPEYALSAHFALGQSYSELGQLPQAAQEFEQTIQLVDLETIGRNEADDLIEMYQNAATIYEQIGDLAHAAALYDTLAGFLESKRWGRERAAEFKQRSKALTDRNMFAKLRSINTGALTPQGEAEPAQVDTTTSSEVWGKIRPITDFLRGGKTPTTGALTNRASTPTIPEPMIALENMPIGDAPDAAPLTPLDTSELDAEAAGWVELSSKYLEQGLIEAALDACHETIRVAMDYLPIHLRMGEIYERQGRPEEALTKYQLLIDTYEVRREAHKSIDVYYRMLDLAPDTLNVRLRLAETLRDAGRIEEAVSQFLQVAGTYFRLGQSNKALEEYRSLLQLAPKHREVHAHYGLTLLKLGRYDAALDAFRRALELGQADDPVAVARLNVTLALMGEHPAAVWDSLATVLDLLKQHPGEFSAVQAEYRGILLSADHAIVHYILAVTQQQSGQHTSALLELEQAEALLADEAAMLLPPVLVYQAAANSHFALGNAEAALAQLRQGLAVSDQPMIDPGVKHTFAVPLSKGDLIRRMAEAYAASDDIAGAEKALLEARQLLPYDRAIYTKLADVYFRQGKLPEALAQLEDLATHYEERQQLDRAIEVLEYALKLAPNHIAIRGRVARIQLRRGYLDKGVDGLVRLAELQRRAGQLKDAVASLQEAAQVHWTLSNHDKAREVYNKIVQIAPTDIEARQWLALMYTLMRRPDEAIAEKKQIARIFAQQQDYENAIAELHQIIALDQTDVEAYYMLGDMLMRREEYAQALQLYARLIKMEGVDQARVEALINAANRMMQQRKQQVRS</sequence>
<dbReference type="OrthoDB" id="2082605at2"/>
<dbReference type="Proteomes" id="UP000220922">
    <property type="component" value="Unassembled WGS sequence"/>
</dbReference>
<dbReference type="SUPFAM" id="SSF48452">
    <property type="entry name" value="TPR-like"/>
    <property type="match status" value="5"/>
</dbReference>
<feature type="repeat" description="TPR" evidence="3">
    <location>
        <begin position="609"/>
        <end position="642"/>
    </location>
</feature>
<dbReference type="SMART" id="SM00028">
    <property type="entry name" value="TPR"/>
    <property type="match status" value="18"/>
</dbReference>
<evidence type="ECO:0000313" key="6">
    <source>
        <dbReference type="Proteomes" id="UP000220922"/>
    </source>
</evidence>
<evidence type="ECO:0008006" key="7">
    <source>
        <dbReference type="Google" id="ProtNLM"/>
    </source>
</evidence>
<dbReference type="Gene3D" id="1.25.40.10">
    <property type="entry name" value="Tetratricopeptide repeat domain"/>
    <property type="match status" value="6"/>
</dbReference>
<reference evidence="5 6" key="1">
    <citation type="submission" date="2016-05" db="EMBL/GenBank/DDBJ databases">
        <authorList>
            <person name="Lavstsen T."/>
            <person name="Jespersen J.S."/>
        </authorList>
    </citation>
    <scope>NUCLEOTIDE SEQUENCE [LARGE SCALE GENOMIC DNA]</scope>
    <source>
        <strain evidence="5 6">B7-9</strain>
    </source>
</reference>
<dbReference type="InterPro" id="IPR019734">
    <property type="entry name" value="TPR_rpt"/>
</dbReference>
<feature type="repeat" description="TPR" evidence="3">
    <location>
        <begin position="643"/>
        <end position="676"/>
    </location>
</feature>
<evidence type="ECO:0000313" key="5">
    <source>
        <dbReference type="EMBL" id="PDV99325.1"/>
    </source>
</evidence>
<dbReference type="AlphaFoldDB" id="A0A2H3KPG2"/>
<name>A0A2H3KPG2_9CHLR</name>
<dbReference type="RefSeq" id="WP_097651959.1">
    <property type="nucleotide sequence ID" value="NZ_LYXE01000075.1"/>
</dbReference>
<dbReference type="Pfam" id="PF13181">
    <property type="entry name" value="TPR_8"/>
    <property type="match status" value="1"/>
</dbReference>
<proteinExistence type="predicted"/>
<dbReference type="PROSITE" id="PS50005">
    <property type="entry name" value="TPR"/>
    <property type="match status" value="7"/>
</dbReference>
<dbReference type="PANTHER" id="PTHR45586">
    <property type="entry name" value="TPR REPEAT-CONTAINING PROTEIN PA4667"/>
    <property type="match status" value="1"/>
</dbReference>
<evidence type="ECO:0000256" key="1">
    <source>
        <dbReference type="ARBA" id="ARBA00022737"/>
    </source>
</evidence>
<organism evidence="5 6">
    <name type="scientific">Candidatus Chloroploca asiatica</name>
    <dbReference type="NCBI Taxonomy" id="1506545"/>
    <lineage>
        <taxon>Bacteria</taxon>
        <taxon>Bacillati</taxon>
        <taxon>Chloroflexota</taxon>
        <taxon>Chloroflexia</taxon>
        <taxon>Chloroflexales</taxon>
        <taxon>Chloroflexineae</taxon>
        <taxon>Oscillochloridaceae</taxon>
        <taxon>Candidatus Chloroploca</taxon>
    </lineage>
</organism>
<dbReference type="EMBL" id="LYXE01000075">
    <property type="protein sequence ID" value="PDV99325.1"/>
    <property type="molecule type" value="Genomic_DNA"/>
</dbReference>
<dbReference type="Pfam" id="PF13176">
    <property type="entry name" value="TPR_7"/>
    <property type="match status" value="1"/>
</dbReference>
<feature type="repeat" description="TPR" evidence="3">
    <location>
        <begin position="878"/>
        <end position="911"/>
    </location>
</feature>
<protein>
    <recommendedName>
        <fullName evidence="7">Tetratricopeptide repeat protein</fullName>
    </recommendedName>
</protein>
<accession>A0A2H3KPG2</accession>
<evidence type="ECO:0000256" key="2">
    <source>
        <dbReference type="ARBA" id="ARBA00022803"/>
    </source>
</evidence>
<feature type="repeat" description="TPR" evidence="3">
    <location>
        <begin position="95"/>
        <end position="128"/>
    </location>
</feature>
<dbReference type="Pfam" id="PF13432">
    <property type="entry name" value="TPR_16"/>
    <property type="match status" value="3"/>
</dbReference>
<feature type="repeat" description="TPR" evidence="3">
    <location>
        <begin position="307"/>
        <end position="340"/>
    </location>
</feature>
<dbReference type="InterPro" id="IPR051012">
    <property type="entry name" value="CellSynth/LPSAsmb/PSIAsmb"/>
</dbReference>
<dbReference type="PROSITE" id="PS50293">
    <property type="entry name" value="TPR_REGION"/>
    <property type="match status" value="1"/>
</dbReference>
<comment type="caution">
    <text evidence="5">The sequence shown here is derived from an EMBL/GenBank/DDBJ whole genome shotgun (WGS) entry which is preliminary data.</text>
</comment>
<evidence type="ECO:0000256" key="4">
    <source>
        <dbReference type="SAM" id="MobiDB-lite"/>
    </source>
</evidence>
<keyword evidence="6" id="KW-1185">Reference proteome</keyword>
<evidence type="ECO:0000256" key="3">
    <source>
        <dbReference type="PROSITE-ProRule" id="PRU00339"/>
    </source>
</evidence>
<feature type="region of interest" description="Disordered" evidence="4">
    <location>
        <begin position="201"/>
        <end position="227"/>
    </location>
</feature>
<keyword evidence="1" id="KW-0677">Repeat</keyword>
<feature type="repeat" description="TPR" evidence="3">
    <location>
        <begin position="952"/>
        <end position="985"/>
    </location>
</feature>
<gene>
    <name evidence="5" type="ORF">A9Q02_12545</name>
</gene>
<feature type="repeat" description="TPR" evidence="3">
    <location>
        <begin position="1040"/>
        <end position="1073"/>
    </location>
</feature>
<keyword evidence="2 3" id="KW-0802">TPR repeat</keyword>
<dbReference type="PANTHER" id="PTHR45586:SF1">
    <property type="entry name" value="LIPOPOLYSACCHARIDE ASSEMBLY PROTEIN B"/>
    <property type="match status" value="1"/>
</dbReference>
<dbReference type="InterPro" id="IPR011990">
    <property type="entry name" value="TPR-like_helical_dom_sf"/>
</dbReference>